<dbReference type="OrthoDB" id="1607513at2759"/>
<feature type="non-terminal residue" evidence="2">
    <location>
        <position position="1"/>
    </location>
</feature>
<sequence length="173" mass="20202">MKIIHIVFQRKSGREQKKCVDFCYHFMILPPFIYGTMWKIQCLLMENVRDEDEIIKNVAETMMVKFGKYWDEYGIVLALGAIFDPRIKLKTLGYCYIDPLTWEINLEKVKKKLYMLFSQYSISTEGSTSNISKTSLNILFLPKVLLLIFQKRQIGPSSSSMSNESLPNQAYLM</sequence>
<evidence type="ECO:0000313" key="3">
    <source>
        <dbReference type="Proteomes" id="UP000257109"/>
    </source>
</evidence>
<protein>
    <submittedName>
        <fullName evidence="2">Zinc finger BED domain-containing protein RICESLEEPER 3</fullName>
    </submittedName>
</protein>
<organism evidence="2 3">
    <name type="scientific">Mucuna pruriens</name>
    <name type="common">Velvet bean</name>
    <name type="synonym">Dolichos pruriens</name>
    <dbReference type="NCBI Taxonomy" id="157652"/>
    <lineage>
        <taxon>Eukaryota</taxon>
        <taxon>Viridiplantae</taxon>
        <taxon>Streptophyta</taxon>
        <taxon>Embryophyta</taxon>
        <taxon>Tracheophyta</taxon>
        <taxon>Spermatophyta</taxon>
        <taxon>Magnoliopsida</taxon>
        <taxon>eudicotyledons</taxon>
        <taxon>Gunneridae</taxon>
        <taxon>Pentapetalae</taxon>
        <taxon>rosids</taxon>
        <taxon>fabids</taxon>
        <taxon>Fabales</taxon>
        <taxon>Fabaceae</taxon>
        <taxon>Papilionoideae</taxon>
        <taxon>50 kb inversion clade</taxon>
        <taxon>NPAAA clade</taxon>
        <taxon>indigoferoid/millettioid clade</taxon>
        <taxon>Phaseoleae</taxon>
        <taxon>Mucuna</taxon>
    </lineage>
</organism>
<dbReference type="EMBL" id="QJKJ01004479">
    <property type="protein sequence ID" value="RDX93985.1"/>
    <property type="molecule type" value="Genomic_DNA"/>
</dbReference>
<evidence type="ECO:0000313" key="2">
    <source>
        <dbReference type="EMBL" id="RDX93985.1"/>
    </source>
</evidence>
<dbReference type="InterPro" id="IPR025525">
    <property type="entry name" value="hAT-like_transposase_RNase-H"/>
</dbReference>
<keyword evidence="3" id="KW-1185">Reference proteome</keyword>
<gene>
    <name evidence="2" type="ORF">CR513_23691</name>
</gene>
<feature type="domain" description="hAT-like transposase RNase-H fold" evidence="1">
    <location>
        <begin position="34"/>
        <end position="120"/>
    </location>
</feature>
<name>A0A371GTY1_MUCPR</name>
<dbReference type="Proteomes" id="UP000257109">
    <property type="component" value="Unassembled WGS sequence"/>
</dbReference>
<comment type="caution">
    <text evidence="2">The sequence shown here is derived from an EMBL/GenBank/DDBJ whole genome shotgun (WGS) entry which is preliminary data.</text>
</comment>
<dbReference type="AlphaFoldDB" id="A0A371GTY1"/>
<proteinExistence type="predicted"/>
<evidence type="ECO:0000259" key="1">
    <source>
        <dbReference type="Pfam" id="PF14372"/>
    </source>
</evidence>
<dbReference type="Pfam" id="PF14372">
    <property type="entry name" value="hAT-like_RNase-H"/>
    <property type="match status" value="1"/>
</dbReference>
<accession>A0A371GTY1</accession>
<dbReference type="PANTHER" id="PTHR23272:SF166">
    <property type="entry name" value="ZINC FINGER BED DOMAIN-CONTAINING PROTEIN RICESLEEPER 2-LIKE ISOFORM X1"/>
    <property type="match status" value="1"/>
</dbReference>
<dbReference type="PANTHER" id="PTHR23272">
    <property type="entry name" value="BED FINGER-RELATED"/>
    <property type="match status" value="1"/>
</dbReference>
<reference evidence="2" key="1">
    <citation type="submission" date="2018-05" db="EMBL/GenBank/DDBJ databases">
        <title>Draft genome of Mucuna pruriens seed.</title>
        <authorList>
            <person name="Nnadi N.E."/>
            <person name="Vos R."/>
            <person name="Hasami M.H."/>
            <person name="Devisetty U.K."/>
            <person name="Aguiy J.C."/>
        </authorList>
    </citation>
    <scope>NUCLEOTIDE SEQUENCE [LARGE SCALE GENOMIC DNA]</scope>
    <source>
        <strain evidence="2">JCA_2017</strain>
    </source>
</reference>
<dbReference type="GO" id="GO:0003677">
    <property type="term" value="F:DNA binding"/>
    <property type="evidence" value="ECO:0007669"/>
    <property type="project" value="InterPro"/>
</dbReference>